<accession>A0A1R4HF50</accession>
<evidence type="ECO:0000256" key="1">
    <source>
        <dbReference type="ARBA" id="ARBA00022617"/>
    </source>
</evidence>
<gene>
    <name evidence="7" type="ORF">CRENPOLYSF1_60007</name>
</gene>
<keyword evidence="8" id="KW-1185">Reference proteome</keyword>
<sequence>MKPLGQTKLLGIFISFFLLQHSSSSLAAVCGLPNESGPVSPISGDPNQPNLPNLKHYKNAAGILATYSPAGALDVSENNDFFNALGTNERTCGNCHTPQASWTITPALAQAQFQRTQGTDPLFRPNDGSVSPLADVSTQNARCEAYKMLLKYANIRVGIKMPSTANFSLTNNNISDPYSYASLANGLSLFRRPMPTTNLSFIKGVMWDGRESVISNTAGFIQFTSLGNQANDATQGHAEGPVITAAQKSSIVNFETSLYTAQLKDQGAGNLDQNLGLGGPTNLANPVIATSTPSPVAPVGFTLYEGWSQLPNNGNVNATRQAIARGEQVFNNGNLGMRATTPALPRRCTTCHTHENVGTYLVQTANAPDSETFFNVRISEPSFISKINPGLVAELPKYTFEFNVIAGKAIPASSVDTVSGAACTTASVRCKITTTDPGRALITKTYSDINKFRVPALRGLASRPPYFHNGAAKTLDNVVQHYINIFGMQVINSPTHSTDPNVITRQEVSDLVAFLNAL</sequence>
<proteinExistence type="predicted"/>
<dbReference type="GO" id="GO:0020037">
    <property type="term" value="F:heme binding"/>
    <property type="evidence" value="ECO:0007669"/>
    <property type="project" value="InterPro"/>
</dbReference>
<feature type="chain" id="PRO_5013272354" description="Cytochrome c domain-containing protein" evidence="5">
    <location>
        <begin position="28"/>
        <end position="518"/>
    </location>
</feature>
<dbReference type="GO" id="GO:0046872">
    <property type="term" value="F:metal ion binding"/>
    <property type="evidence" value="ECO:0007669"/>
    <property type="project" value="UniProtKB-KW"/>
</dbReference>
<evidence type="ECO:0000313" key="7">
    <source>
        <dbReference type="EMBL" id="SJM94854.1"/>
    </source>
</evidence>
<dbReference type="PANTHER" id="PTHR30600">
    <property type="entry name" value="CYTOCHROME C PEROXIDASE-RELATED"/>
    <property type="match status" value="1"/>
</dbReference>
<keyword evidence="5" id="KW-0732">Signal</keyword>
<evidence type="ECO:0000256" key="3">
    <source>
        <dbReference type="ARBA" id="ARBA00023004"/>
    </source>
</evidence>
<protein>
    <recommendedName>
        <fullName evidence="6">Cytochrome c domain-containing protein</fullName>
    </recommendedName>
</protein>
<evidence type="ECO:0000256" key="4">
    <source>
        <dbReference type="PROSITE-ProRule" id="PRU00433"/>
    </source>
</evidence>
<keyword evidence="1 4" id="KW-0349">Heme</keyword>
<dbReference type="GO" id="GO:0009055">
    <property type="term" value="F:electron transfer activity"/>
    <property type="evidence" value="ECO:0007669"/>
    <property type="project" value="InterPro"/>
</dbReference>
<evidence type="ECO:0000256" key="2">
    <source>
        <dbReference type="ARBA" id="ARBA00022723"/>
    </source>
</evidence>
<dbReference type="Proteomes" id="UP000195667">
    <property type="component" value="Unassembled WGS sequence"/>
</dbReference>
<dbReference type="Gene3D" id="1.10.760.10">
    <property type="entry name" value="Cytochrome c-like domain"/>
    <property type="match status" value="2"/>
</dbReference>
<dbReference type="OrthoDB" id="9805202at2"/>
<dbReference type="InterPro" id="IPR051395">
    <property type="entry name" value="Cytochrome_c_Peroxidase/MauG"/>
</dbReference>
<evidence type="ECO:0000259" key="6">
    <source>
        <dbReference type="PROSITE" id="PS51007"/>
    </source>
</evidence>
<dbReference type="PROSITE" id="PS51007">
    <property type="entry name" value="CYTC"/>
    <property type="match status" value="1"/>
</dbReference>
<keyword evidence="2 4" id="KW-0479">Metal-binding</keyword>
<keyword evidence="3 4" id="KW-0408">Iron</keyword>
<dbReference type="SUPFAM" id="SSF46626">
    <property type="entry name" value="Cytochrome c"/>
    <property type="match status" value="1"/>
</dbReference>
<dbReference type="RefSeq" id="WP_087144510.1">
    <property type="nucleotide sequence ID" value="NZ_FUKI01000137.1"/>
</dbReference>
<feature type="signal peptide" evidence="5">
    <location>
        <begin position="1"/>
        <end position="27"/>
    </location>
</feature>
<feature type="domain" description="Cytochrome c" evidence="6">
    <location>
        <begin position="321"/>
        <end position="518"/>
    </location>
</feature>
<organism evidence="7 8">
    <name type="scientific">Crenothrix polyspora</name>
    <dbReference type="NCBI Taxonomy" id="360316"/>
    <lineage>
        <taxon>Bacteria</taxon>
        <taxon>Pseudomonadati</taxon>
        <taxon>Pseudomonadota</taxon>
        <taxon>Gammaproteobacteria</taxon>
        <taxon>Methylococcales</taxon>
        <taxon>Crenotrichaceae</taxon>
        <taxon>Crenothrix</taxon>
    </lineage>
</organism>
<name>A0A1R4HF50_9GAMM</name>
<evidence type="ECO:0000256" key="5">
    <source>
        <dbReference type="SAM" id="SignalP"/>
    </source>
</evidence>
<evidence type="ECO:0000313" key="8">
    <source>
        <dbReference type="Proteomes" id="UP000195667"/>
    </source>
</evidence>
<dbReference type="EMBL" id="FUKI01000137">
    <property type="protein sequence ID" value="SJM94854.1"/>
    <property type="molecule type" value="Genomic_DNA"/>
</dbReference>
<dbReference type="InterPro" id="IPR009056">
    <property type="entry name" value="Cyt_c-like_dom"/>
</dbReference>
<dbReference type="GO" id="GO:0004130">
    <property type="term" value="F:cytochrome-c peroxidase activity"/>
    <property type="evidence" value="ECO:0007669"/>
    <property type="project" value="TreeGrafter"/>
</dbReference>
<dbReference type="InterPro" id="IPR036909">
    <property type="entry name" value="Cyt_c-like_dom_sf"/>
</dbReference>
<dbReference type="AlphaFoldDB" id="A0A1R4HF50"/>
<reference evidence="8" key="1">
    <citation type="submission" date="2017-02" db="EMBL/GenBank/DDBJ databases">
        <authorList>
            <person name="Daims H."/>
        </authorList>
    </citation>
    <scope>NUCLEOTIDE SEQUENCE [LARGE SCALE GENOMIC DNA]</scope>
</reference>